<evidence type="ECO:0000256" key="3">
    <source>
        <dbReference type="ARBA" id="ARBA00023163"/>
    </source>
</evidence>
<dbReference type="SMART" id="SM00342">
    <property type="entry name" value="HTH_ARAC"/>
    <property type="match status" value="1"/>
</dbReference>
<dbReference type="HOGENOM" id="CLU_121830_0_0_10"/>
<evidence type="ECO:0000259" key="4">
    <source>
        <dbReference type="PROSITE" id="PS01124"/>
    </source>
</evidence>
<dbReference type="GO" id="GO:0003700">
    <property type="term" value="F:DNA-binding transcription factor activity"/>
    <property type="evidence" value="ECO:0007669"/>
    <property type="project" value="InterPro"/>
</dbReference>
<dbReference type="Pfam" id="PF12833">
    <property type="entry name" value="HTH_18"/>
    <property type="match status" value="1"/>
</dbReference>
<sequence>MKIHIKYMVSLRCKIAVKTALDNMGLHYKDVDLGEVNLIEDTLTQGQHDHLQYVLHKSGLELMEESKSVLIEKIKNVVVEMIHYSEDLPLFKISEYISKKLNHDYTYLSNQFKEVVGTTLQHYILLHKIEKAKELILYDELTLIEISYKLHYSSVAHLSNQFKQLTGLTPSHFKKLHSYKKRLMLETI</sequence>
<dbReference type="PANTHER" id="PTHR43280">
    <property type="entry name" value="ARAC-FAMILY TRANSCRIPTIONAL REGULATOR"/>
    <property type="match status" value="1"/>
</dbReference>
<dbReference type="OrthoDB" id="952277at2"/>
<dbReference type="Gene3D" id="1.10.10.60">
    <property type="entry name" value="Homeodomain-like"/>
    <property type="match status" value="2"/>
</dbReference>
<evidence type="ECO:0000313" key="6">
    <source>
        <dbReference type="Proteomes" id="UP000008461"/>
    </source>
</evidence>
<dbReference type="RefSeq" id="WP_013763017.1">
    <property type="nucleotide sequence ID" value="NC_015510.1"/>
</dbReference>
<dbReference type="EMBL" id="CP002691">
    <property type="protein sequence ID" value="AEE48453.1"/>
    <property type="molecule type" value="Genomic_DNA"/>
</dbReference>
<dbReference type="Proteomes" id="UP000008461">
    <property type="component" value="Chromosome"/>
</dbReference>
<keyword evidence="1" id="KW-0805">Transcription regulation</keyword>
<dbReference type="AlphaFoldDB" id="F4L0E1"/>
<keyword evidence="6" id="KW-1185">Reference proteome</keyword>
<dbReference type="SUPFAM" id="SSF46689">
    <property type="entry name" value="Homeodomain-like"/>
    <property type="match status" value="1"/>
</dbReference>
<proteinExistence type="predicted"/>
<evidence type="ECO:0000256" key="1">
    <source>
        <dbReference type="ARBA" id="ARBA00023015"/>
    </source>
</evidence>
<feature type="domain" description="HTH araC/xylS-type" evidence="4">
    <location>
        <begin position="72"/>
        <end position="176"/>
    </location>
</feature>
<keyword evidence="2" id="KW-0238">DNA-binding</keyword>
<accession>F4L0E1</accession>
<gene>
    <name evidence="5" type="ordered locus">Halhy_0543</name>
</gene>
<name>F4L0E1_HALH1</name>
<dbReference type="GO" id="GO:0043565">
    <property type="term" value="F:sequence-specific DNA binding"/>
    <property type="evidence" value="ECO:0007669"/>
    <property type="project" value="InterPro"/>
</dbReference>
<dbReference type="eggNOG" id="COG2207">
    <property type="taxonomic scope" value="Bacteria"/>
</dbReference>
<dbReference type="InterPro" id="IPR009057">
    <property type="entry name" value="Homeodomain-like_sf"/>
</dbReference>
<keyword evidence="3" id="KW-0804">Transcription</keyword>
<evidence type="ECO:0000256" key="2">
    <source>
        <dbReference type="ARBA" id="ARBA00023125"/>
    </source>
</evidence>
<dbReference type="KEGG" id="hhy:Halhy_0543"/>
<reference key="2">
    <citation type="submission" date="2011-04" db="EMBL/GenBank/DDBJ databases">
        <title>Complete sequence of chromosome of Haliscomenobacter hydrossis DSM 1100.</title>
        <authorList>
            <consortium name="US DOE Joint Genome Institute (JGI-PGF)"/>
            <person name="Lucas S."/>
            <person name="Han J."/>
            <person name="Lapidus A."/>
            <person name="Bruce D."/>
            <person name="Goodwin L."/>
            <person name="Pitluck S."/>
            <person name="Peters L."/>
            <person name="Kyrpides N."/>
            <person name="Mavromatis K."/>
            <person name="Ivanova N."/>
            <person name="Ovchinnikova G."/>
            <person name="Pagani I."/>
            <person name="Daligault H."/>
            <person name="Detter J.C."/>
            <person name="Han C."/>
            <person name="Land M."/>
            <person name="Hauser L."/>
            <person name="Markowitz V."/>
            <person name="Cheng J.-F."/>
            <person name="Hugenholtz P."/>
            <person name="Woyke T."/>
            <person name="Wu D."/>
            <person name="Verbarg S."/>
            <person name="Frueling A."/>
            <person name="Brambilla E."/>
            <person name="Klenk H.-P."/>
            <person name="Eisen J.A."/>
        </authorList>
    </citation>
    <scope>NUCLEOTIDE SEQUENCE</scope>
    <source>
        <strain>DSM 1100</strain>
    </source>
</reference>
<evidence type="ECO:0000313" key="5">
    <source>
        <dbReference type="EMBL" id="AEE48453.1"/>
    </source>
</evidence>
<dbReference type="PANTHER" id="PTHR43280:SF28">
    <property type="entry name" value="HTH-TYPE TRANSCRIPTIONAL ACTIVATOR RHAS"/>
    <property type="match status" value="1"/>
</dbReference>
<organism evidence="5 6">
    <name type="scientific">Haliscomenobacter hydrossis (strain ATCC 27775 / DSM 1100 / LMG 10767 / O)</name>
    <dbReference type="NCBI Taxonomy" id="760192"/>
    <lineage>
        <taxon>Bacteria</taxon>
        <taxon>Pseudomonadati</taxon>
        <taxon>Bacteroidota</taxon>
        <taxon>Saprospiria</taxon>
        <taxon>Saprospirales</taxon>
        <taxon>Haliscomenobacteraceae</taxon>
        <taxon>Haliscomenobacter</taxon>
    </lineage>
</organism>
<dbReference type="InterPro" id="IPR018060">
    <property type="entry name" value="HTH_AraC"/>
</dbReference>
<protein>
    <submittedName>
        <fullName evidence="5">Transcriptional regulator, AraC family</fullName>
    </submittedName>
</protein>
<dbReference type="PROSITE" id="PS01124">
    <property type="entry name" value="HTH_ARAC_FAMILY_2"/>
    <property type="match status" value="1"/>
</dbReference>
<reference evidence="5 6" key="1">
    <citation type="journal article" date="2011" name="Stand. Genomic Sci.">
        <title>Complete genome sequence of Haliscomenobacter hydrossis type strain (O).</title>
        <authorList>
            <consortium name="US DOE Joint Genome Institute (JGI-PGF)"/>
            <person name="Daligault H."/>
            <person name="Lapidus A."/>
            <person name="Zeytun A."/>
            <person name="Nolan M."/>
            <person name="Lucas S."/>
            <person name="Del Rio T.G."/>
            <person name="Tice H."/>
            <person name="Cheng J.F."/>
            <person name="Tapia R."/>
            <person name="Han C."/>
            <person name="Goodwin L."/>
            <person name="Pitluck S."/>
            <person name="Liolios K."/>
            <person name="Pagani I."/>
            <person name="Ivanova N."/>
            <person name="Huntemann M."/>
            <person name="Mavromatis K."/>
            <person name="Mikhailova N."/>
            <person name="Pati A."/>
            <person name="Chen A."/>
            <person name="Palaniappan K."/>
            <person name="Land M."/>
            <person name="Hauser L."/>
            <person name="Brambilla E.M."/>
            <person name="Rohde M."/>
            <person name="Verbarg S."/>
            <person name="Goker M."/>
            <person name="Bristow J."/>
            <person name="Eisen J.A."/>
            <person name="Markowitz V."/>
            <person name="Hugenholtz P."/>
            <person name="Kyrpides N.C."/>
            <person name="Klenk H.P."/>
            <person name="Woyke T."/>
        </authorList>
    </citation>
    <scope>NUCLEOTIDE SEQUENCE [LARGE SCALE GENOMIC DNA]</scope>
    <source>
        <strain evidence="6">ATCC 27775 / DSM 1100 / LMG 10767 / O</strain>
    </source>
</reference>